<keyword evidence="9" id="KW-1185">Reference proteome</keyword>
<dbReference type="EMBL" id="JAYMYR010000005">
    <property type="protein sequence ID" value="KAK7364670.1"/>
    <property type="molecule type" value="Genomic_DNA"/>
</dbReference>
<dbReference type="Pfam" id="PF14379">
    <property type="entry name" value="Myb_CC_LHEQLE"/>
    <property type="match status" value="1"/>
</dbReference>
<evidence type="ECO:0000256" key="6">
    <source>
        <dbReference type="ARBA" id="ARBA00023242"/>
    </source>
</evidence>
<evidence type="ECO:0000313" key="9">
    <source>
        <dbReference type="Proteomes" id="UP001374584"/>
    </source>
</evidence>
<dbReference type="Gene3D" id="1.10.10.60">
    <property type="entry name" value="Homeodomain-like"/>
    <property type="match status" value="1"/>
</dbReference>
<dbReference type="GO" id="GO:0005634">
    <property type="term" value="C:nucleus"/>
    <property type="evidence" value="ECO:0007669"/>
    <property type="project" value="UniProtKB-SubCell"/>
</dbReference>
<reference evidence="8 9" key="1">
    <citation type="submission" date="2024-01" db="EMBL/GenBank/DDBJ databases">
        <title>The genomes of 5 underutilized Papilionoideae crops provide insights into root nodulation and disease resistanc.</title>
        <authorList>
            <person name="Jiang F."/>
        </authorList>
    </citation>
    <scope>NUCLEOTIDE SEQUENCE [LARGE SCALE GENOMIC DNA]</scope>
    <source>
        <strain evidence="8">JINMINGXINNONG_FW02</strain>
        <tissue evidence="8">Leaves</tissue>
    </source>
</reference>
<evidence type="ECO:0000259" key="7">
    <source>
        <dbReference type="PROSITE" id="PS51294"/>
    </source>
</evidence>
<evidence type="ECO:0000256" key="3">
    <source>
        <dbReference type="ARBA" id="ARBA00023015"/>
    </source>
</evidence>
<name>A0AAN9R6Z9_PHACN</name>
<dbReference type="InterPro" id="IPR009057">
    <property type="entry name" value="Homeodomain-like_sf"/>
</dbReference>
<gene>
    <name evidence="8" type="ORF">VNO80_13410</name>
</gene>
<comment type="similarity">
    <text evidence="2">Belongs to the MYB-CC family.</text>
</comment>
<dbReference type="InterPro" id="IPR001005">
    <property type="entry name" value="SANT/Myb"/>
</dbReference>
<evidence type="ECO:0000256" key="5">
    <source>
        <dbReference type="ARBA" id="ARBA00023163"/>
    </source>
</evidence>
<keyword evidence="5" id="KW-0804">Transcription</keyword>
<keyword evidence="6" id="KW-0539">Nucleus</keyword>
<dbReference type="FunFam" id="1.10.10.60:FF:000002">
    <property type="entry name" value="Myb family transcription factor"/>
    <property type="match status" value="1"/>
</dbReference>
<dbReference type="NCBIfam" id="TIGR01557">
    <property type="entry name" value="myb_SHAQKYF"/>
    <property type="match status" value="1"/>
</dbReference>
<comment type="subcellular location">
    <subcellularLocation>
        <location evidence="1">Nucleus</location>
    </subcellularLocation>
</comment>
<evidence type="ECO:0000256" key="1">
    <source>
        <dbReference type="ARBA" id="ARBA00004123"/>
    </source>
</evidence>
<comment type="caution">
    <text evidence="8">The sequence shown here is derived from an EMBL/GenBank/DDBJ whole genome shotgun (WGS) entry which is preliminary data.</text>
</comment>
<dbReference type="InterPro" id="IPR025756">
    <property type="entry name" value="Myb_CC_LHEQLE"/>
</dbReference>
<dbReference type="GO" id="GO:0003677">
    <property type="term" value="F:DNA binding"/>
    <property type="evidence" value="ECO:0007669"/>
    <property type="project" value="InterPro"/>
</dbReference>
<dbReference type="InterPro" id="IPR017930">
    <property type="entry name" value="Myb_dom"/>
</dbReference>
<dbReference type="PROSITE" id="PS51294">
    <property type="entry name" value="HTH_MYB"/>
    <property type="match status" value="1"/>
</dbReference>
<dbReference type="InterPro" id="IPR046955">
    <property type="entry name" value="PHR1-like"/>
</dbReference>
<dbReference type="Pfam" id="PF00249">
    <property type="entry name" value="Myb_DNA-binding"/>
    <property type="match status" value="1"/>
</dbReference>
<protein>
    <recommendedName>
        <fullName evidence="7">HTH myb-type domain-containing protein</fullName>
    </recommendedName>
</protein>
<dbReference type="AlphaFoldDB" id="A0AAN9R6Z9"/>
<dbReference type="Proteomes" id="UP001374584">
    <property type="component" value="Unassembled WGS sequence"/>
</dbReference>
<dbReference type="SUPFAM" id="SSF46689">
    <property type="entry name" value="Homeodomain-like"/>
    <property type="match status" value="1"/>
</dbReference>
<keyword evidence="3" id="KW-0805">Transcription regulation</keyword>
<feature type="domain" description="HTH myb-type" evidence="7">
    <location>
        <begin position="63"/>
        <end position="123"/>
    </location>
</feature>
<dbReference type="PANTHER" id="PTHR31499:SF48">
    <property type="entry name" value="MYB-LIKE TRANSCRIPTION FACTOR FAMILY PROTEIN"/>
    <property type="match status" value="1"/>
</dbReference>
<dbReference type="PANTHER" id="PTHR31499">
    <property type="entry name" value="MYB FAMILY TRANSCRIPTION FACTOR PHL11"/>
    <property type="match status" value="1"/>
</dbReference>
<keyword evidence="4" id="KW-0175">Coiled coil</keyword>
<evidence type="ECO:0000256" key="2">
    <source>
        <dbReference type="ARBA" id="ARBA00006783"/>
    </source>
</evidence>
<dbReference type="InterPro" id="IPR006447">
    <property type="entry name" value="Myb_dom_plants"/>
</dbReference>
<evidence type="ECO:0000256" key="4">
    <source>
        <dbReference type="ARBA" id="ARBA00023054"/>
    </source>
</evidence>
<proteinExistence type="inferred from homology"/>
<accession>A0AAN9R6Z9</accession>
<evidence type="ECO:0000313" key="8">
    <source>
        <dbReference type="EMBL" id="KAK7364670.1"/>
    </source>
</evidence>
<sequence length="433" mass="48912">MKKVGRITALFKKLRNILDQIMYYQQQQQARNMHALRMNSPTERHMIMQGGNGTGDSGLVLSTDAKPRLKWTPDLHERFIEAVNQLGGADKATPKTVLKLMGIPGLTLYHLKSHLQKYRISKNMHGQTNTGNNKIEATGRMSEASGIQMKHLSIGLQTNKNSEINDALQMQIEVQRRLHEQLEQVQRHLQLRIEAQGKYLQAVLEKAQETLGRQNLGAEGVEAAKVQLSELASRVSSQTLDTKFSELKELQVLWPQQTQEGQATDCSMGSFLTYSEESQRNRETHNMSLNLIAYNGPPFSVSKGCVEESMHLKPGLTLSEEVKENMMFLSSSSDSKVVKGDFLQERPSSLLSMNVGVLEEEKFGKTTLSNEEGWKVRDSTETERMAVKLNHEKISTDYRLANFEVKLDLNSHDDNDASSHCQQFDLNGFSWNC</sequence>
<dbReference type="GO" id="GO:0003700">
    <property type="term" value="F:DNA-binding transcription factor activity"/>
    <property type="evidence" value="ECO:0007669"/>
    <property type="project" value="InterPro"/>
</dbReference>
<organism evidence="8 9">
    <name type="scientific">Phaseolus coccineus</name>
    <name type="common">Scarlet runner bean</name>
    <name type="synonym">Phaseolus multiflorus</name>
    <dbReference type="NCBI Taxonomy" id="3886"/>
    <lineage>
        <taxon>Eukaryota</taxon>
        <taxon>Viridiplantae</taxon>
        <taxon>Streptophyta</taxon>
        <taxon>Embryophyta</taxon>
        <taxon>Tracheophyta</taxon>
        <taxon>Spermatophyta</taxon>
        <taxon>Magnoliopsida</taxon>
        <taxon>eudicotyledons</taxon>
        <taxon>Gunneridae</taxon>
        <taxon>Pentapetalae</taxon>
        <taxon>rosids</taxon>
        <taxon>fabids</taxon>
        <taxon>Fabales</taxon>
        <taxon>Fabaceae</taxon>
        <taxon>Papilionoideae</taxon>
        <taxon>50 kb inversion clade</taxon>
        <taxon>NPAAA clade</taxon>
        <taxon>indigoferoid/millettioid clade</taxon>
        <taxon>Phaseoleae</taxon>
        <taxon>Phaseolus</taxon>
    </lineage>
</organism>